<evidence type="ECO:0000256" key="1">
    <source>
        <dbReference type="ARBA" id="ARBA00004141"/>
    </source>
</evidence>
<comment type="caution">
    <text evidence="6">Lacks conserved residue(s) required for the propagation of feature annotation.</text>
</comment>
<evidence type="ECO:0000313" key="9">
    <source>
        <dbReference type="Proteomes" id="UP000007800"/>
    </source>
</evidence>
<dbReference type="PANTHER" id="PTHR12608">
    <property type="entry name" value="TRANSMEMBRANE PROTEIN HTP-1 RELATED"/>
    <property type="match status" value="1"/>
</dbReference>
<feature type="transmembrane region" description="Helical" evidence="6">
    <location>
        <begin position="370"/>
        <end position="390"/>
    </location>
</feature>
<feature type="non-terminal residue" evidence="8">
    <location>
        <position position="1"/>
    </location>
</feature>
<evidence type="ECO:0000256" key="7">
    <source>
        <dbReference type="SAM" id="MobiDB-lite"/>
    </source>
</evidence>
<dbReference type="GeneID" id="9045437"/>
<comment type="subcellular location">
    <subcellularLocation>
        <location evidence="1 6">Membrane</location>
        <topology evidence="1 6">Multi-pass membrane protein</topology>
    </subcellularLocation>
</comment>
<dbReference type="InParanoid" id="C5KLQ3"/>
<proteinExistence type="inferred from homology"/>
<sequence length="398" mass="43587">FVPFRGSALTRVLAEGFVRPDALLHVMATISPCATDIEHSISTLKAVSMLSGKEDGLKEVKQMELFPMVKKELPKHPKHWDEEELRKWMNTVSNGAFKTVQLASGTKGSMVVRWPAKRFVQLCDGDEPRGHRLYNALHNIMEEVTKLGEMQRKFGNDRVWTMGEWWCRWELLRGRIAVVVFDDNMCGVGRQDVLYSGDIVNAPQPGGDLHGSDDGYVYDDGKRRGSVSAHGRFPGLRLLKDAYELSDGTSGELAEVEMTMKKKNEEQDKNAAEEQQGEIEAGEASTSSNADNTTASPWYSAENRAVLVQSFVMSFLAEWGDRSQVATIALASSKSPYGVMLGCVLGHCICTGIAVVGGRLLASKISQRQVAVAGGVLFLIFALSSLLLGVDVSADAGR</sequence>
<organism evidence="9">
    <name type="scientific">Perkinsus marinus (strain ATCC 50983 / TXsc)</name>
    <dbReference type="NCBI Taxonomy" id="423536"/>
    <lineage>
        <taxon>Eukaryota</taxon>
        <taxon>Sar</taxon>
        <taxon>Alveolata</taxon>
        <taxon>Perkinsozoa</taxon>
        <taxon>Perkinsea</taxon>
        <taxon>Perkinsida</taxon>
        <taxon>Perkinsidae</taxon>
        <taxon>Perkinsus</taxon>
    </lineage>
</organism>
<dbReference type="InterPro" id="IPR001727">
    <property type="entry name" value="GDT1-like"/>
</dbReference>
<evidence type="ECO:0000256" key="4">
    <source>
        <dbReference type="ARBA" id="ARBA00022989"/>
    </source>
</evidence>
<keyword evidence="5 6" id="KW-0472">Membrane</keyword>
<evidence type="ECO:0000256" key="3">
    <source>
        <dbReference type="ARBA" id="ARBA00022692"/>
    </source>
</evidence>
<dbReference type="GO" id="GO:0015085">
    <property type="term" value="F:calcium ion transmembrane transporter activity"/>
    <property type="evidence" value="ECO:0007669"/>
    <property type="project" value="TreeGrafter"/>
</dbReference>
<evidence type="ECO:0000256" key="5">
    <source>
        <dbReference type="ARBA" id="ARBA00023136"/>
    </source>
</evidence>
<dbReference type="OrthoDB" id="442680at2759"/>
<dbReference type="PANTHER" id="PTHR12608:SF1">
    <property type="entry name" value="TRANSMEMBRANE PROTEIN 165"/>
    <property type="match status" value="1"/>
</dbReference>
<dbReference type="InterPro" id="IPR027417">
    <property type="entry name" value="P-loop_NTPase"/>
</dbReference>
<name>C5KLQ3_PERM5</name>
<keyword evidence="3 6" id="KW-0812">Transmembrane</keyword>
<dbReference type="GO" id="GO:0005384">
    <property type="term" value="F:manganese ion transmembrane transporter activity"/>
    <property type="evidence" value="ECO:0007669"/>
    <property type="project" value="TreeGrafter"/>
</dbReference>
<feature type="compositionally biased region" description="Basic and acidic residues" evidence="7">
    <location>
        <begin position="262"/>
        <end position="272"/>
    </location>
</feature>
<dbReference type="Pfam" id="PF01169">
    <property type="entry name" value="GDT1"/>
    <property type="match status" value="1"/>
</dbReference>
<dbReference type="Proteomes" id="UP000007800">
    <property type="component" value="Unassembled WGS sequence"/>
</dbReference>
<evidence type="ECO:0000256" key="2">
    <source>
        <dbReference type="ARBA" id="ARBA00009190"/>
    </source>
</evidence>
<evidence type="ECO:0000256" key="6">
    <source>
        <dbReference type="RuleBase" id="RU365102"/>
    </source>
</evidence>
<dbReference type="GO" id="GO:0032468">
    <property type="term" value="P:Golgi calcium ion homeostasis"/>
    <property type="evidence" value="ECO:0007669"/>
    <property type="project" value="TreeGrafter"/>
</dbReference>
<feature type="compositionally biased region" description="Low complexity" evidence="7">
    <location>
        <begin position="282"/>
        <end position="295"/>
    </location>
</feature>
<feature type="transmembrane region" description="Helical" evidence="6">
    <location>
        <begin position="337"/>
        <end position="358"/>
    </location>
</feature>
<keyword evidence="4 6" id="KW-1133">Transmembrane helix</keyword>
<dbReference type="RefSeq" id="XP_002782791.1">
    <property type="nucleotide sequence ID" value="XM_002782745.2"/>
</dbReference>
<comment type="similarity">
    <text evidence="2 6">Belongs to the GDT1 family.</text>
</comment>
<feature type="region of interest" description="Disordered" evidence="7">
    <location>
        <begin position="262"/>
        <end position="295"/>
    </location>
</feature>
<accession>C5KLQ3</accession>
<protein>
    <recommendedName>
        <fullName evidence="6">GDT1 family protein</fullName>
    </recommendedName>
</protein>
<dbReference type="Gene3D" id="1.20.58.1980">
    <property type="match status" value="1"/>
</dbReference>
<dbReference type="GO" id="GO:0016020">
    <property type="term" value="C:membrane"/>
    <property type="evidence" value="ECO:0007669"/>
    <property type="project" value="UniProtKB-SubCell"/>
</dbReference>
<dbReference type="SUPFAM" id="SSF52540">
    <property type="entry name" value="P-loop containing nucleoside triphosphate hydrolases"/>
    <property type="match status" value="1"/>
</dbReference>
<dbReference type="GO" id="GO:0032472">
    <property type="term" value="P:Golgi calcium ion transport"/>
    <property type="evidence" value="ECO:0007669"/>
    <property type="project" value="TreeGrafter"/>
</dbReference>
<dbReference type="GO" id="GO:0005794">
    <property type="term" value="C:Golgi apparatus"/>
    <property type="evidence" value="ECO:0007669"/>
    <property type="project" value="TreeGrafter"/>
</dbReference>
<gene>
    <name evidence="8" type="ORF">Pmar_PMAR025050</name>
</gene>
<dbReference type="EMBL" id="GG674124">
    <property type="protein sequence ID" value="EER14586.1"/>
    <property type="molecule type" value="Genomic_DNA"/>
</dbReference>
<keyword evidence="9" id="KW-1185">Reference proteome</keyword>
<evidence type="ECO:0000313" key="8">
    <source>
        <dbReference type="EMBL" id="EER14586.1"/>
    </source>
</evidence>
<reference evidence="8 9" key="1">
    <citation type="submission" date="2008-07" db="EMBL/GenBank/DDBJ databases">
        <authorList>
            <person name="El-Sayed N."/>
            <person name="Caler E."/>
            <person name="Inman J."/>
            <person name="Amedeo P."/>
            <person name="Hass B."/>
            <person name="Wortman J."/>
        </authorList>
    </citation>
    <scope>NUCLEOTIDE SEQUENCE [LARGE SCALE GENOMIC DNA]</scope>
    <source>
        <strain evidence="9">ATCC 50983 / TXsc</strain>
    </source>
</reference>
<dbReference type="AlphaFoldDB" id="C5KLQ3"/>